<dbReference type="PROSITE" id="PS00455">
    <property type="entry name" value="AMP_BINDING"/>
    <property type="match status" value="1"/>
</dbReference>
<evidence type="ECO:0000256" key="3">
    <source>
        <dbReference type="SAM" id="SignalP"/>
    </source>
</evidence>
<reference evidence="6" key="1">
    <citation type="submission" date="2025-05" db="UniProtKB">
        <authorList>
            <consortium name="RefSeq"/>
        </authorList>
    </citation>
    <scope>NUCLEOTIDE SEQUENCE [LARGE SCALE GENOMIC DNA]</scope>
    <source>
        <strain evidence="6">14028-0561.14</strain>
    </source>
</reference>
<dbReference type="Gene3D" id="3.30.300.30">
    <property type="match status" value="1"/>
</dbReference>
<dbReference type="Proteomes" id="UP001652661">
    <property type="component" value="Chromosome 2R"/>
</dbReference>
<keyword evidence="6" id="KW-1185">Reference proteome</keyword>
<reference evidence="7" key="2">
    <citation type="submission" date="2025-08" db="UniProtKB">
        <authorList>
            <consortium name="RefSeq"/>
        </authorList>
    </citation>
    <scope>IDENTIFICATION</scope>
    <source>
        <strain evidence="7">14028-0561.14</strain>
        <tissue evidence="7">Whole fly</tissue>
    </source>
</reference>
<dbReference type="Pfam" id="PF00501">
    <property type="entry name" value="AMP-binding"/>
    <property type="match status" value="1"/>
</dbReference>
<feature type="signal peptide" evidence="3">
    <location>
        <begin position="1"/>
        <end position="19"/>
    </location>
</feature>
<feature type="chain" id="PRO_5045507363" description="4-coumarate--CoA ligase 1-like" evidence="3">
    <location>
        <begin position="20"/>
        <end position="569"/>
    </location>
</feature>
<dbReference type="OrthoDB" id="10253869at2759"/>
<evidence type="ECO:0000259" key="5">
    <source>
        <dbReference type="Pfam" id="PF13193"/>
    </source>
</evidence>
<proteinExistence type="predicted"/>
<dbReference type="GeneID" id="108082367"/>
<dbReference type="Gene3D" id="3.40.50.12780">
    <property type="entry name" value="N-terminal domain of ligase-like"/>
    <property type="match status" value="1"/>
</dbReference>
<sequence>MQVIHYLLFFLCLFFAIKTVPPDQERHYSFFFRDQEMGALPTTYDASERVWIGPKRDNMYTDETSIGKVICNNMRNWPKNVCQINDTDGVAVTFDQAITWAIRIAQLFKKKGLKYPDIIGLSVRNSTYVMPLGVACFLNGTPFHAINPVMDEATMTHVFSITKPRIIFCDGQEYEKVRAATKEWEAEIYTVTDPIQGVPHIESLLEPTPTELFYQPEPLKYGGEQTMAILCSSGTTGLPKAVCISNAVLHVNYFMMNSELVVFSASGLDWYSGLSSLLFGTVIGCTRIITNKPYSPAYFVELVEKYKINSVILPPRHLSALINYPGASKEALVSIRHITYGGGFTSMTTLKKVQELCPGAMLTSGYGMTEVGGVTFNMGLGNANTAGKPLAGVKIRIVDEDGKYLGYNETGEIYVHNGLPWNGYFGNPLESRRMQDYQGWFHTGDLGYFDEQNQLFVVDRKKEICKYQGNHYWPSEIEGVIYELPQVEEVCVVSIYDEQQGDAAGALVVKRQGTSITAQEIADHVARRLPAVQKQLHAGVQFTDKLPANQNGKTLRRVAREEFLAKKEK</sequence>
<evidence type="ECO:0000313" key="7">
    <source>
        <dbReference type="RefSeq" id="XP_017033197.2"/>
    </source>
</evidence>
<dbReference type="GO" id="GO:0004467">
    <property type="term" value="F:long-chain fatty acid-CoA ligase activity"/>
    <property type="evidence" value="ECO:0007669"/>
    <property type="project" value="TreeGrafter"/>
</dbReference>
<dbReference type="InterPro" id="IPR020845">
    <property type="entry name" value="AMP-binding_CS"/>
</dbReference>
<evidence type="ECO:0000313" key="6">
    <source>
        <dbReference type="Proteomes" id="UP001652661"/>
    </source>
</evidence>
<keyword evidence="3" id="KW-0732">Signal</keyword>
<evidence type="ECO:0008006" key="8">
    <source>
        <dbReference type="Google" id="ProtNLM"/>
    </source>
</evidence>
<feature type="domain" description="AMP-binding enzyme C-terminal" evidence="5">
    <location>
        <begin position="476"/>
        <end position="553"/>
    </location>
</feature>
<comment type="subcellular location">
    <subcellularLocation>
        <location evidence="1">Peroxisome</location>
    </subcellularLocation>
</comment>
<dbReference type="PANTHER" id="PTHR24096:SF353">
    <property type="entry name" value="GH16244P-RELATED"/>
    <property type="match status" value="1"/>
</dbReference>
<dbReference type="CDD" id="cd05911">
    <property type="entry name" value="Firefly_Luc_like"/>
    <property type="match status" value="1"/>
</dbReference>
<dbReference type="InterPro" id="IPR045851">
    <property type="entry name" value="AMP-bd_C_sf"/>
</dbReference>
<dbReference type="AlphaFoldDB" id="A0A6P4IVX0"/>
<accession>A0A6P4IVX0</accession>
<keyword evidence="2" id="KW-0576">Peroxisome</keyword>
<dbReference type="GO" id="GO:0005777">
    <property type="term" value="C:peroxisome"/>
    <property type="evidence" value="ECO:0007669"/>
    <property type="project" value="UniProtKB-SubCell"/>
</dbReference>
<dbReference type="GO" id="GO:0046949">
    <property type="term" value="P:fatty-acyl-CoA biosynthetic process"/>
    <property type="evidence" value="ECO:0007669"/>
    <property type="project" value="TreeGrafter"/>
</dbReference>
<dbReference type="InterPro" id="IPR000873">
    <property type="entry name" value="AMP-dep_synth/lig_dom"/>
</dbReference>
<organism evidence="6 7">
    <name type="scientific">Drosophila kikkawai</name>
    <name type="common">Fruit fly</name>
    <dbReference type="NCBI Taxonomy" id="30033"/>
    <lineage>
        <taxon>Eukaryota</taxon>
        <taxon>Metazoa</taxon>
        <taxon>Ecdysozoa</taxon>
        <taxon>Arthropoda</taxon>
        <taxon>Hexapoda</taxon>
        <taxon>Insecta</taxon>
        <taxon>Pterygota</taxon>
        <taxon>Neoptera</taxon>
        <taxon>Endopterygota</taxon>
        <taxon>Diptera</taxon>
        <taxon>Brachycera</taxon>
        <taxon>Muscomorpha</taxon>
        <taxon>Ephydroidea</taxon>
        <taxon>Drosophilidae</taxon>
        <taxon>Drosophila</taxon>
        <taxon>Sophophora</taxon>
    </lineage>
</organism>
<protein>
    <recommendedName>
        <fullName evidence="8">4-coumarate--CoA ligase 1-like</fullName>
    </recommendedName>
</protein>
<dbReference type="RefSeq" id="XP_017033197.2">
    <property type="nucleotide sequence ID" value="XM_017177708.3"/>
</dbReference>
<dbReference type="PANTHER" id="PTHR24096">
    <property type="entry name" value="LONG-CHAIN-FATTY-ACID--COA LIGASE"/>
    <property type="match status" value="1"/>
</dbReference>
<feature type="domain" description="AMP-dependent synthetase/ligase" evidence="4">
    <location>
        <begin position="74"/>
        <end position="425"/>
    </location>
</feature>
<evidence type="ECO:0000256" key="2">
    <source>
        <dbReference type="ARBA" id="ARBA00023140"/>
    </source>
</evidence>
<dbReference type="SUPFAM" id="SSF56801">
    <property type="entry name" value="Acetyl-CoA synthetase-like"/>
    <property type="match status" value="1"/>
</dbReference>
<name>A0A6P4IVX0_DROKI</name>
<evidence type="ECO:0000259" key="4">
    <source>
        <dbReference type="Pfam" id="PF00501"/>
    </source>
</evidence>
<gene>
    <name evidence="7" type="primary">LOC108082367</name>
</gene>
<dbReference type="Pfam" id="PF13193">
    <property type="entry name" value="AMP-binding_C"/>
    <property type="match status" value="1"/>
</dbReference>
<dbReference type="InterPro" id="IPR025110">
    <property type="entry name" value="AMP-bd_C"/>
</dbReference>
<dbReference type="InterPro" id="IPR042099">
    <property type="entry name" value="ANL_N_sf"/>
</dbReference>
<evidence type="ECO:0000256" key="1">
    <source>
        <dbReference type="ARBA" id="ARBA00004275"/>
    </source>
</evidence>